<reference evidence="3" key="1">
    <citation type="submission" date="2023-02" db="EMBL/GenBank/DDBJ databases">
        <title>Genome of toxic invasive species Heracleum sosnowskyi carries increased number of genes despite the absence of recent whole-genome duplications.</title>
        <authorList>
            <person name="Schelkunov M."/>
            <person name="Shtratnikova V."/>
            <person name="Makarenko M."/>
            <person name="Klepikova A."/>
            <person name="Omelchenko D."/>
            <person name="Novikova G."/>
            <person name="Obukhova E."/>
            <person name="Bogdanov V."/>
            <person name="Penin A."/>
            <person name="Logacheva M."/>
        </authorList>
    </citation>
    <scope>NUCLEOTIDE SEQUENCE</scope>
    <source>
        <strain evidence="3">Hsosn_3</strain>
        <tissue evidence="3">Leaf</tissue>
    </source>
</reference>
<feature type="compositionally biased region" description="Basic residues" evidence="1">
    <location>
        <begin position="85"/>
        <end position="98"/>
    </location>
</feature>
<gene>
    <name evidence="3" type="ORF">POM88_041394</name>
</gene>
<dbReference type="AlphaFoldDB" id="A0AAD8HGK0"/>
<name>A0AAD8HGK0_9APIA</name>
<dbReference type="EMBL" id="JAUIZM010000009">
    <property type="protein sequence ID" value="KAK1365833.1"/>
    <property type="molecule type" value="Genomic_DNA"/>
</dbReference>
<dbReference type="Proteomes" id="UP001237642">
    <property type="component" value="Unassembled WGS sequence"/>
</dbReference>
<keyword evidence="4" id="KW-1185">Reference proteome</keyword>
<evidence type="ECO:0000256" key="1">
    <source>
        <dbReference type="SAM" id="MobiDB-lite"/>
    </source>
</evidence>
<feature type="region of interest" description="Disordered" evidence="1">
    <location>
        <begin position="74"/>
        <end position="98"/>
    </location>
</feature>
<evidence type="ECO:0000313" key="4">
    <source>
        <dbReference type="Proteomes" id="UP001237642"/>
    </source>
</evidence>
<dbReference type="InterPro" id="IPR029466">
    <property type="entry name" value="NAM-associated_C"/>
</dbReference>
<evidence type="ECO:0000259" key="2">
    <source>
        <dbReference type="Pfam" id="PF14303"/>
    </source>
</evidence>
<reference evidence="3" key="2">
    <citation type="submission" date="2023-05" db="EMBL/GenBank/DDBJ databases">
        <authorList>
            <person name="Schelkunov M.I."/>
        </authorList>
    </citation>
    <scope>NUCLEOTIDE SEQUENCE</scope>
    <source>
        <strain evidence="3">Hsosn_3</strain>
        <tissue evidence="3">Leaf</tissue>
    </source>
</reference>
<evidence type="ECO:0000313" key="3">
    <source>
        <dbReference type="EMBL" id="KAK1365833.1"/>
    </source>
</evidence>
<sequence>MAKQTYYDDTENYFTGMDGCWAILAEFIKWQDIKPRKMTTKTIKISESEDKIESTIHEKDTQIPSSFESVDVVETTPCSGSVSSPRKRPSGTKLAKQNKIKNKVQELESARHINLLETLNKSMTENQAKMIELEERRVASLDRQTTCEEKKIEREYRGEERIMGMDLSAIEDPERRAYYQYRRRNAILVKWSSSSSTSYYPDLPEY</sequence>
<proteinExistence type="predicted"/>
<feature type="domain" description="No apical meristem-associated C-terminal" evidence="2">
    <location>
        <begin position="17"/>
        <end position="184"/>
    </location>
</feature>
<organism evidence="3 4">
    <name type="scientific">Heracleum sosnowskyi</name>
    <dbReference type="NCBI Taxonomy" id="360622"/>
    <lineage>
        <taxon>Eukaryota</taxon>
        <taxon>Viridiplantae</taxon>
        <taxon>Streptophyta</taxon>
        <taxon>Embryophyta</taxon>
        <taxon>Tracheophyta</taxon>
        <taxon>Spermatophyta</taxon>
        <taxon>Magnoliopsida</taxon>
        <taxon>eudicotyledons</taxon>
        <taxon>Gunneridae</taxon>
        <taxon>Pentapetalae</taxon>
        <taxon>asterids</taxon>
        <taxon>campanulids</taxon>
        <taxon>Apiales</taxon>
        <taxon>Apiaceae</taxon>
        <taxon>Apioideae</taxon>
        <taxon>apioid superclade</taxon>
        <taxon>Tordylieae</taxon>
        <taxon>Tordyliinae</taxon>
        <taxon>Heracleum</taxon>
    </lineage>
</organism>
<dbReference type="Pfam" id="PF14303">
    <property type="entry name" value="NAM-associated"/>
    <property type="match status" value="1"/>
</dbReference>
<protein>
    <submittedName>
        <fullName evidence="3">NAM-associated domain-containing protein</fullName>
    </submittedName>
</protein>
<accession>A0AAD8HGK0</accession>
<comment type="caution">
    <text evidence="3">The sequence shown here is derived from an EMBL/GenBank/DDBJ whole genome shotgun (WGS) entry which is preliminary data.</text>
</comment>